<dbReference type="Proteomes" id="UP000000598">
    <property type="component" value="Chromosome B"/>
</dbReference>
<dbReference type="GeneID" id="2897313"/>
<dbReference type="Gene3D" id="3.40.1790.10">
    <property type="entry name" value="Indigoidine synthase domain"/>
    <property type="match status" value="1"/>
</dbReference>
<dbReference type="RefSeq" id="XP_451712.1">
    <property type="nucleotide sequence ID" value="XM_451712.1"/>
</dbReference>
<keyword evidence="4" id="KW-0456">Lyase</keyword>
<keyword evidence="3" id="KW-0464">Manganese</keyword>
<organism evidence="7 8">
    <name type="scientific">Kluyveromyces lactis (strain ATCC 8585 / CBS 2359 / DSM 70799 / NBRC 1267 / NRRL Y-1140 / WM37)</name>
    <name type="common">Yeast</name>
    <name type="synonym">Candida sphaerica</name>
    <dbReference type="NCBI Taxonomy" id="284590"/>
    <lineage>
        <taxon>Eukaryota</taxon>
        <taxon>Fungi</taxon>
        <taxon>Dikarya</taxon>
        <taxon>Ascomycota</taxon>
        <taxon>Saccharomycotina</taxon>
        <taxon>Saccharomycetes</taxon>
        <taxon>Saccharomycetales</taxon>
        <taxon>Saccharomycetaceae</taxon>
        <taxon>Kluyveromyces</taxon>
    </lineage>
</organism>
<evidence type="ECO:0000256" key="4">
    <source>
        <dbReference type="ARBA" id="ARBA00023239"/>
    </source>
</evidence>
<dbReference type="GO" id="GO:0046872">
    <property type="term" value="F:metal ion binding"/>
    <property type="evidence" value="ECO:0007669"/>
    <property type="project" value="UniProtKB-KW"/>
</dbReference>
<dbReference type="InterPro" id="IPR022830">
    <property type="entry name" value="Indigdn_synthA-like"/>
</dbReference>
<evidence type="ECO:0000256" key="2">
    <source>
        <dbReference type="ARBA" id="ARBA00022801"/>
    </source>
</evidence>
<dbReference type="CDD" id="cd01941">
    <property type="entry name" value="YeiC_kinase_like"/>
    <property type="match status" value="1"/>
</dbReference>
<feature type="domain" description="Carbohydrate kinase PfkB" evidence="6">
    <location>
        <begin position="357"/>
        <end position="557"/>
    </location>
</feature>
<proteinExistence type="inferred from homology"/>
<dbReference type="Pfam" id="PF00294">
    <property type="entry name" value="PfkB"/>
    <property type="match status" value="1"/>
</dbReference>
<evidence type="ECO:0000256" key="5">
    <source>
        <dbReference type="ARBA" id="ARBA00023295"/>
    </source>
</evidence>
<keyword evidence="8" id="KW-1185">Reference proteome</keyword>
<dbReference type="STRING" id="284590.Q6CWH7"/>
<dbReference type="SUPFAM" id="SSF110581">
    <property type="entry name" value="Indigoidine synthase A-like"/>
    <property type="match status" value="1"/>
</dbReference>
<keyword evidence="1" id="KW-0479">Metal-binding</keyword>
<evidence type="ECO:0000313" key="7">
    <source>
        <dbReference type="EMBL" id="CAH02105.1"/>
    </source>
</evidence>
<dbReference type="HAMAP" id="MF_01876">
    <property type="entry name" value="PsiMP_glycosidase"/>
    <property type="match status" value="1"/>
</dbReference>
<dbReference type="HOGENOM" id="CLU_012201_3_0_1"/>
<dbReference type="PaxDb" id="284590-Q6CWH7"/>
<dbReference type="PANTHER" id="PTHR42909">
    <property type="entry name" value="ZGC:136858"/>
    <property type="match status" value="1"/>
</dbReference>
<sequence length="738" mass="80505">MLRTSVRSHVQRIGHRRLHLSVSDEIREALNAKMPVVALESTIISHGLPYPENIEMALKVEQEIRNNGAIPATTAFINGIPKVGLKTREIEQLAEYARKGLVNKVSRRDISYTIAQKLYGGTTISSTMILSHKAGIEVFATGGLGGVHKGGELTLDVSADLEELGRTPVSVVCAGPKAILDIPRTMEYLETKGCMVATMGPPGTNVPGFYTRDSGVKSPYNFNSYLEAAQIIRDGNEFGLNSGYLFCCPPPREVALDDNFINDIIEQACQNAAAAGISGKELTPFLLREIASKTSGASVKCNISFVLNNCKIAANIAASLSKLKQNIIPRYEPKNQRGTMTSQETSGNEKETKVLSAVIGSVALDTQCTFNSSHIYQGDSNPGKASTSIGGVGHNVALSANYSNRSSQHQTTLISAVGKDIAGKHILSGLGMSADGIYINESERTAQYISIHSRDGELYIAGSDMDIVTQLPIKHITNKLKSLKPNVVLVDANVSVEVLEHLITLREKMGFKLIFEPTSECKAQKIAQAKNLKVYPNHGFDLITPTVTELKGIYEALDKNNKFDLDNWFPVLDSFKIDRNLSVNKKASTGELKYLLDNGIFQTASFLLPYFPRMVIKHGSKGIYIFSMEKDTDPATLELISKYSDYSMYCTGEHVGGQQQGVLVEHHAVPAGNTTVTSVTGAGDTLVGILLNEISIDPEFLELKDPARRKHRLDRAQYGARITLEDKETISKNLKELP</sequence>
<dbReference type="GO" id="GO:0004730">
    <property type="term" value="F:pseudouridylate synthase activity"/>
    <property type="evidence" value="ECO:0007669"/>
    <property type="project" value="InterPro"/>
</dbReference>
<keyword evidence="5" id="KW-0326">Glycosidase</keyword>
<dbReference type="OMA" id="FNCIIAT"/>
<reference evidence="7 8" key="1">
    <citation type="journal article" date="2004" name="Nature">
        <title>Genome evolution in yeasts.</title>
        <authorList>
            <consortium name="Genolevures"/>
            <person name="Dujon B."/>
            <person name="Sherman D."/>
            <person name="Fischer G."/>
            <person name="Durrens P."/>
            <person name="Casaregola S."/>
            <person name="Lafontaine I."/>
            <person name="de Montigny J."/>
            <person name="Marck C."/>
            <person name="Neuveglise C."/>
            <person name="Talla E."/>
            <person name="Goffard N."/>
            <person name="Frangeul L."/>
            <person name="Aigle M."/>
            <person name="Anthouard V."/>
            <person name="Babour A."/>
            <person name="Barbe V."/>
            <person name="Barnay S."/>
            <person name="Blanchin S."/>
            <person name="Beckerich J.M."/>
            <person name="Beyne E."/>
            <person name="Bleykasten C."/>
            <person name="Boisrame A."/>
            <person name="Boyer J."/>
            <person name="Cattolico L."/>
            <person name="Confanioleri F."/>
            <person name="de Daruvar A."/>
            <person name="Despons L."/>
            <person name="Fabre E."/>
            <person name="Fairhead C."/>
            <person name="Ferry-Dumazet H."/>
            <person name="Groppi A."/>
            <person name="Hantraye F."/>
            <person name="Hennequin C."/>
            <person name="Jauniaux N."/>
            <person name="Joyet P."/>
            <person name="Kachouri R."/>
            <person name="Kerrest A."/>
            <person name="Koszul R."/>
            <person name="Lemaire M."/>
            <person name="Lesur I."/>
            <person name="Ma L."/>
            <person name="Muller H."/>
            <person name="Nicaud J.M."/>
            <person name="Nikolski M."/>
            <person name="Oztas S."/>
            <person name="Ozier-Kalogeropoulos O."/>
            <person name="Pellenz S."/>
            <person name="Potier S."/>
            <person name="Richard G.F."/>
            <person name="Straub M.L."/>
            <person name="Suleau A."/>
            <person name="Swennene D."/>
            <person name="Tekaia F."/>
            <person name="Wesolowski-Louvel M."/>
            <person name="Westhof E."/>
            <person name="Wirth B."/>
            <person name="Zeniou-Meyer M."/>
            <person name="Zivanovic I."/>
            <person name="Bolotin-Fukuhara M."/>
            <person name="Thierry A."/>
            <person name="Bouchier C."/>
            <person name="Caudron B."/>
            <person name="Scarpelli C."/>
            <person name="Gaillardin C."/>
            <person name="Weissenbach J."/>
            <person name="Wincker P."/>
            <person name="Souciet J.L."/>
        </authorList>
    </citation>
    <scope>NUCLEOTIDE SEQUENCE [LARGE SCALE GENOMIC DNA]</scope>
    <source>
        <strain evidence="8">ATCC 8585 / CBS 2359 / DSM 70799 / NBRC 1267 / NRRL Y-1140 / WM37</strain>
    </source>
</reference>
<dbReference type="PANTHER" id="PTHR42909:SF1">
    <property type="entry name" value="CARBOHYDRATE KINASE PFKB DOMAIN-CONTAINING PROTEIN"/>
    <property type="match status" value="1"/>
</dbReference>
<dbReference type="InterPro" id="IPR029056">
    <property type="entry name" value="Ribokinase-like"/>
</dbReference>
<dbReference type="KEGG" id="kla:KLLA0_B04004g"/>
<dbReference type="InParanoid" id="Q6CWH7"/>
<dbReference type="InterPro" id="IPR007342">
    <property type="entry name" value="PsuG"/>
</dbReference>
<evidence type="ECO:0000259" key="6">
    <source>
        <dbReference type="Pfam" id="PF00294"/>
    </source>
</evidence>
<dbReference type="Gene3D" id="3.40.1190.20">
    <property type="match status" value="1"/>
</dbReference>
<protein>
    <submittedName>
        <fullName evidence="7">KLLA0B04004p</fullName>
    </submittedName>
</protein>
<name>Q6CWH7_KLULA</name>
<dbReference type="SUPFAM" id="SSF53613">
    <property type="entry name" value="Ribokinase-like"/>
    <property type="match status" value="1"/>
</dbReference>
<keyword evidence="2" id="KW-0378">Hydrolase</keyword>
<dbReference type="Pfam" id="PF04227">
    <property type="entry name" value="Indigoidine_A"/>
    <property type="match status" value="1"/>
</dbReference>
<accession>Q6CWH7</accession>
<dbReference type="eggNOG" id="KOG3009">
    <property type="taxonomic scope" value="Eukaryota"/>
</dbReference>
<evidence type="ECO:0000256" key="3">
    <source>
        <dbReference type="ARBA" id="ARBA00023211"/>
    </source>
</evidence>
<evidence type="ECO:0000256" key="1">
    <source>
        <dbReference type="ARBA" id="ARBA00022723"/>
    </source>
</evidence>
<dbReference type="GO" id="GO:0005737">
    <property type="term" value="C:cytoplasm"/>
    <property type="evidence" value="ECO:0007669"/>
    <property type="project" value="TreeGrafter"/>
</dbReference>
<dbReference type="GO" id="GO:0016798">
    <property type="term" value="F:hydrolase activity, acting on glycosyl bonds"/>
    <property type="evidence" value="ECO:0007669"/>
    <property type="project" value="UniProtKB-KW"/>
</dbReference>
<dbReference type="EMBL" id="CR382122">
    <property type="protein sequence ID" value="CAH02105.1"/>
    <property type="molecule type" value="Genomic_DNA"/>
</dbReference>
<evidence type="ECO:0000313" key="8">
    <source>
        <dbReference type="Proteomes" id="UP000000598"/>
    </source>
</evidence>
<gene>
    <name evidence="7" type="ORF">KLLA0_B04004g</name>
</gene>
<dbReference type="AlphaFoldDB" id="Q6CWH7"/>
<dbReference type="InterPro" id="IPR011611">
    <property type="entry name" value="PfkB_dom"/>
</dbReference>